<dbReference type="Proteomes" id="UP000604046">
    <property type="component" value="Unassembled WGS sequence"/>
</dbReference>
<name>A0A812NFN0_9DINO</name>
<comment type="similarity">
    <text evidence="2">Belongs to the oxygen-dependent FAD-linked oxidoreductase family.</text>
</comment>
<dbReference type="Gene3D" id="3.30.465.10">
    <property type="match status" value="1"/>
</dbReference>
<dbReference type="InterPro" id="IPR016169">
    <property type="entry name" value="FAD-bd_PCMH_sub2"/>
</dbReference>
<dbReference type="InterPro" id="IPR016166">
    <property type="entry name" value="FAD-bd_PCMH"/>
</dbReference>
<dbReference type="InterPro" id="IPR016164">
    <property type="entry name" value="FAD-linked_Oxase-like_C"/>
</dbReference>
<dbReference type="SUPFAM" id="SSF56176">
    <property type="entry name" value="FAD-binding/transporter-associated domain-like"/>
    <property type="match status" value="1"/>
</dbReference>
<comment type="caution">
    <text evidence="7">The sequence shown here is derived from an EMBL/GenBank/DDBJ whole genome shotgun (WGS) entry which is preliminary data.</text>
</comment>
<keyword evidence="5" id="KW-0560">Oxidoreductase</keyword>
<dbReference type="GO" id="GO:0016491">
    <property type="term" value="F:oxidoreductase activity"/>
    <property type="evidence" value="ECO:0007669"/>
    <property type="project" value="UniProtKB-KW"/>
</dbReference>
<evidence type="ECO:0000259" key="6">
    <source>
        <dbReference type="PROSITE" id="PS51387"/>
    </source>
</evidence>
<feature type="domain" description="FAD-binding PCMH-type" evidence="6">
    <location>
        <begin position="42"/>
        <end position="213"/>
    </location>
</feature>
<accession>A0A812NFN0</accession>
<gene>
    <name evidence="7" type="primary">OXR2</name>
    <name evidence="7" type="ORF">SNAT2548_LOCUS16204</name>
</gene>
<evidence type="ECO:0000256" key="2">
    <source>
        <dbReference type="ARBA" id="ARBA00005466"/>
    </source>
</evidence>
<evidence type="ECO:0000256" key="3">
    <source>
        <dbReference type="ARBA" id="ARBA00022630"/>
    </source>
</evidence>
<reference evidence="7" key="1">
    <citation type="submission" date="2021-02" db="EMBL/GenBank/DDBJ databases">
        <authorList>
            <person name="Dougan E. K."/>
            <person name="Rhodes N."/>
            <person name="Thang M."/>
            <person name="Chan C."/>
        </authorList>
    </citation>
    <scope>NUCLEOTIDE SEQUENCE</scope>
</reference>
<dbReference type="InterPro" id="IPR050416">
    <property type="entry name" value="FAD-linked_Oxidoreductase"/>
</dbReference>
<keyword evidence="4" id="KW-0274">FAD</keyword>
<evidence type="ECO:0000256" key="5">
    <source>
        <dbReference type="ARBA" id="ARBA00023002"/>
    </source>
</evidence>
<dbReference type="PANTHER" id="PTHR42973">
    <property type="entry name" value="BINDING OXIDOREDUCTASE, PUTATIVE (AFU_ORTHOLOGUE AFUA_1G17690)-RELATED"/>
    <property type="match status" value="1"/>
</dbReference>
<dbReference type="InterPro" id="IPR036318">
    <property type="entry name" value="FAD-bd_PCMH-like_sf"/>
</dbReference>
<evidence type="ECO:0000313" key="8">
    <source>
        <dbReference type="Proteomes" id="UP000604046"/>
    </source>
</evidence>
<evidence type="ECO:0000256" key="1">
    <source>
        <dbReference type="ARBA" id="ARBA00001974"/>
    </source>
</evidence>
<evidence type="ECO:0000313" key="7">
    <source>
        <dbReference type="EMBL" id="CAE7308491.1"/>
    </source>
</evidence>
<dbReference type="Pfam" id="PF01565">
    <property type="entry name" value="FAD_binding_4"/>
    <property type="match status" value="1"/>
</dbReference>
<protein>
    <submittedName>
        <fullName evidence="7">OXR2 protein</fullName>
    </submittedName>
</protein>
<dbReference type="PROSITE" id="PS51387">
    <property type="entry name" value="FAD_PCMH"/>
    <property type="match status" value="1"/>
</dbReference>
<dbReference type="GO" id="GO:0071949">
    <property type="term" value="F:FAD binding"/>
    <property type="evidence" value="ECO:0007669"/>
    <property type="project" value="InterPro"/>
</dbReference>
<dbReference type="EMBL" id="CAJNDS010002077">
    <property type="protein sequence ID" value="CAE7308491.1"/>
    <property type="molecule type" value="Genomic_DNA"/>
</dbReference>
<keyword evidence="8" id="KW-1185">Reference proteome</keyword>
<sequence>MVAEEEAVALRQRLSQNATVIHSKDASALDEANQQLLLQPLVKQTPSLLVYVAEENDVLEVLRFCYLRRLRPVLVATGHDWNGRSSGAGAVRIATPRLCWVHVDGDRARVGAGCTWGHIWKELEPLGHIGVGGALGTVSIGGSLQGGGHGGLSRQHGLIADQLLAARVALSNGSGVVVADAHGPHADLFRALRGGGGGTYGAVVEFTIRIHPFPKSYAVSSIALPLRSNGSTPSARDVTERFFHNASWWALVPDSWAGWHEVNTDHDGEKWSGSLAAWLFHWGQDPDEACLSSGCPAAMSEYFHFVGSWPVAASLHMQIQAYLPRRVEATKLKNSFISNTFVSLTDLQDKASNLTDLVINSALDALDRKEVIHWTYNDVLGGQIPTYGPETVISSGFRSAIFEICVGKEWPGSNNDQQIQQIMPVVEQLYKLRLGSDMSYYNEVTHWSGLHEINDWRQRFWGSENYDFLHRVKSTYDPCNILWVDRGVGSEDPKMTC</sequence>
<dbReference type="InterPro" id="IPR006094">
    <property type="entry name" value="Oxid_FAD_bind_N"/>
</dbReference>
<evidence type="ECO:0000256" key="4">
    <source>
        <dbReference type="ARBA" id="ARBA00022827"/>
    </source>
</evidence>
<dbReference type="AlphaFoldDB" id="A0A812NFN0"/>
<dbReference type="InterPro" id="IPR012951">
    <property type="entry name" value="BBE"/>
</dbReference>
<comment type="cofactor">
    <cofactor evidence="1">
        <name>FAD</name>
        <dbReference type="ChEBI" id="CHEBI:57692"/>
    </cofactor>
</comment>
<organism evidence="7 8">
    <name type="scientific">Symbiodinium natans</name>
    <dbReference type="NCBI Taxonomy" id="878477"/>
    <lineage>
        <taxon>Eukaryota</taxon>
        <taxon>Sar</taxon>
        <taxon>Alveolata</taxon>
        <taxon>Dinophyceae</taxon>
        <taxon>Suessiales</taxon>
        <taxon>Symbiodiniaceae</taxon>
        <taxon>Symbiodinium</taxon>
    </lineage>
</organism>
<dbReference type="OrthoDB" id="9983560at2759"/>
<proteinExistence type="inferred from homology"/>
<keyword evidence="3" id="KW-0285">Flavoprotein</keyword>
<dbReference type="PANTHER" id="PTHR42973:SF39">
    <property type="entry name" value="FAD-BINDING PCMH-TYPE DOMAIN-CONTAINING PROTEIN"/>
    <property type="match status" value="1"/>
</dbReference>
<dbReference type="SUPFAM" id="SSF55103">
    <property type="entry name" value="FAD-linked oxidases, C-terminal domain"/>
    <property type="match status" value="1"/>
</dbReference>
<dbReference type="Pfam" id="PF08031">
    <property type="entry name" value="BBE"/>
    <property type="match status" value="1"/>
</dbReference>